<dbReference type="InterPro" id="IPR022812">
    <property type="entry name" value="Dynamin"/>
</dbReference>
<dbReference type="InterPro" id="IPR045063">
    <property type="entry name" value="Dynamin_N"/>
</dbReference>
<dbReference type="GO" id="GO:0005874">
    <property type="term" value="C:microtubule"/>
    <property type="evidence" value="ECO:0007669"/>
    <property type="project" value="TreeGrafter"/>
</dbReference>
<dbReference type="Proteomes" id="UP000326396">
    <property type="component" value="Linkage Group LG4"/>
</dbReference>
<keyword evidence="3" id="KW-0505">Motor protein</keyword>
<comment type="caution">
    <text evidence="7">The sequence shown here is derived from an EMBL/GenBank/DDBJ whole genome shotgun (WGS) entry which is preliminary data.</text>
</comment>
<feature type="domain" description="Dynamin-type G" evidence="6">
    <location>
        <begin position="66"/>
        <end position="328"/>
    </location>
</feature>
<dbReference type="AlphaFoldDB" id="A0A5N6MXU7"/>
<dbReference type="SMART" id="SM00302">
    <property type="entry name" value="GED"/>
    <property type="match status" value="1"/>
</dbReference>
<protein>
    <recommendedName>
        <fullName evidence="9">Dynamin-type G domain-containing protein</fullName>
    </recommendedName>
</protein>
<dbReference type="PROSITE" id="PS51388">
    <property type="entry name" value="GED"/>
    <property type="match status" value="1"/>
</dbReference>
<evidence type="ECO:0000313" key="7">
    <source>
        <dbReference type="EMBL" id="KAD4178896.1"/>
    </source>
</evidence>
<dbReference type="PROSITE" id="PS51718">
    <property type="entry name" value="G_DYNAMIN_2"/>
    <property type="match status" value="1"/>
</dbReference>
<dbReference type="PANTHER" id="PTHR11566:SF186">
    <property type="entry name" value="DYNAMIN CENTRAL DOMAIN, GTPASE EFFECTOR DOMAIN-CONTAINING PROTEIN-RELATED"/>
    <property type="match status" value="1"/>
</dbReference>
<dbReference type="GO" id="GO:0005737">
    <property type="term" value="C:cytoplasm"/>
    <property type="evidence" value="ECO:0007669"/>
    <property type="project" value="UniProtKB-ARBA"/>
</dbReference>
<evidence type="ECO:0000256" key="2">
    <source>
        <dbReference type="ARBA" id="ARBA00023134"/>
    </source>
</evidence>
<dbReference type="Gene3D" id="1.20.120.1240">
    <property type="entry name" value="Dynamin, middle domain"/>
    <property type="match status" value="1"/>
</dbReference>
<dbReference type="GO" id="GO:0005525">
    <property type="term" value="F:GTP binding"/>
    <property type="evidence" value="ECO:0007669"/>
    <property type="project" value="UniProtKB-KW"/>
</dbReference>
<dbReference type="InterPro" id="IPR020850">
    <property type="entry name" value="GED_dom"/>
</dbReference>
<evidence type="ECO:0000256" key="4">
    <source>
        <dbReference type="SAM" id="MobiDB-lite"/>
    </source>
</evidence>
<evidence type="ECO:0000313" key="8">
    <source>
        <dbReference type="Proteomes" id="UP000326396"/>
    </source>
</evidence>
<dbReference type="GO" id="GO:0016020">
    <property type="term" value="C:membrane"/>
    <property type="evidence" value="ECO:0007669"/>
    <property type="project" value="TreeGrafter"/>
</dbReference>
<dbReference type="InterPro" id="IPR027417">
    <property type="entry name" value="P-loop_NTPase"/>
</dbReference>
<evidence type="ECO:0008006" key="9">
    <source>
        <dbReference type="Google" id="ProtNLM"/>
    </source>
</evidence>
<dbReference type="GO" id="GO:0008017">
    <property type="term" value="F:microtubule binding"/>
    <property type="evidence" value="ECO:0007669"/>
    <property type="project" value="TreeGrafter"/>
</dbReference>
<feature type="domain" description="GED" evidence="5">
    <location>
        <begin position="580"/>
        <end position="672"/>
    </location>
</feature>
<dbReference type="InterPro" id="IPR030381">
    <property type="entry name" value="G_DYNAMIN_dom"/>
</dbReference>
<feature type="region of interest" description="Disordered" evidence="4">
    <location>
        <begin position="1"/>
        <end position="38"/>
    </location>
</feature>
<gene>
    <name evidence="7" type="ORF">E3N88_27487</name>
</gene>
<accession>A0A5N6MXU7</accession>
<dbReference type="Pfam" id="PF01031">
    <property type="entry name" value="Dynamin_M"/>
    <property type="match status" value="1"/>
</dbReference>
<dbReference type="Pfam" id="PF02212">
    <property type="entry name" value="GED"/>
    <property type="match status" value="1"/>
</dbReference>
<proteinExistence type="predicted"/>
<feature type="compositionally biased region" description="Basic and acidic residues" evidence="4">
    <location>
        <begin position="15"/>
        <end position="34"/>
    </location>
</feature>
<feature type="compositionally biased region" description="Basic residues" evidence="4">
    <location>
        <begin position="1"/>
        <end position="10"/>
    </location>
</feature>
<dbReference type="InterPro" id="IPR001401">
    <property type="entry name" value="Dynamin_GTPase"/>
</dbReference>
<dbReference type="Gene3D" id="3.40.50.300">
    <property type="entry name" value="P-loop containing nucleotide triphosphate hydrolases"/>
    <property type="match status" value="1"/>
</dbReference>
<name>A0A5N6MXU7_9ASTR</name>
<dbReference type="CDD" id="cd08771">
    <property type="entry name" value="DLP_1"/>
    <property type="match status" value="1"/>
</dbReference>
<dbReference type="EMBL" id="SZYD01000014">
    <property type="protein sequence ID" value="KAD4178896.1"/>
    <property type="molecule type" value="Genomic_DNA"/>
</dbReference>
<keyword evidence="1" id="KW-0547">Nucleotide-binding</keyword>
<keyword evidence="2" id="KW-0342">GTP-binding</keyword>
<evidence type="ECO:0000259" key="6">
    <source>
        <dbReference type="PROSITE" id="PS51718"/>
    </source>
</evidence>
<evidence type="ECO:0000256" key="3">
    <source>
        <dbReference type="ARBA" id="ARBA00023175"/>
    </source>
</evidence>
<evidence type="ECO:0000256" key="1">
    <source>
        <dbReference type="ARBA" id="ARBA00022741"/>
    </source>
</evidence>
<reference evidence="7 8" key="1">
    <citation type="submission" date="2019-05" db="EMBL/GenBank/DDBJ databases">
        <title>Mikania micrantha, genome provides insights into the molecular mechanism of rapid growth.</title>
        <authorList>
            <person name="Liu B."/>
        </authorList>
    </citation>
    <scope>NUCLEOTIDE SEQUENCE [LARGE SCALE GENOMIC DNA]</scope>
    <source>
        <strain evidence="7">NLD-2019</strain>
        <tissue evidence="7">Leaf</tissue>
    </source>
</reference>
<evidence type="ECO:0000259" key="5">
    <source>
        <dbReference type="PROSITE" id="PS51388"/>
    </source>
</evidence>
<dbReference type="SUPFAM" id="SSF52540">
    <property type="entry name" value="P-loop containing nucleoside triphosphate hydrolases"/>
    <property type="match status" value="1"/>
</dbReference>
<organism evidence="7 8">
    <name type="scientific">Mikania micrantha</name>
    <name type="common">bitter vine</name>
    <dbReference type="NCBI Taxonomy" id="192012"/>
    <lineage>
        <taxon>Eukaryota</taxon>
        <taxon>Viridiplantae</taxon>
        <taxon>Streptophyta</taxon>
        <taxon>Embryophyta</taxon>
        <taxon>Tracheophyta</taxon>
        <taxon>Spermatophyta</taxon>
        <taxon>Magnoliopsida</taxon>
        <taxon>eudicotyledons</taxon>
        <taxon>Gunneridae</taxon>
        <taxon>Pentapetalae</taxon>
        <taxon>asterids</taxon>
        <taxon>campanulids</taxon>
        <taxon>Asterales</taxon>
        <taxon>Asteraceae</taxon>
        <taxon>Asteroideae</taxon>
        <taxon>Heliantheae alliance</taxon>
        <taxon>Eupatorieae</taxon>
        <taxon>Mikania</taxon>
    </lineage>
</organism>
<sequence length="677" mass="76235">MPKSHTKKATMTKNDTQKADGGEVIHPSGDDDNQKFPPLVASYNDKIRPILDAVDKLRRLNVTQEGIPLPSIVVVGDQSSGKSSVLESLAGISLPRGQDICTRVPLIMRLQHHPDRVPEFRLEFQKKSVKIVKESQISEAISKATVEITGNSKGISNVPLSLVVKKKGVPDLTMVDLPGITRVPIGDQPKDIYDQISGMIIEYIKPDESIILNVLSASVDFTTCESICMSRRVDSTGQRTLAVVTKCDRSPDGLREKVTTNDVNIGLGYICVRNRINDETYEEARNQEATLFESHPLLSKIDKSMVGIPVLARRLVEIQSVIISRCLPDIVKKIDERLNASVLDLNKLPRILTSIPDAMVAFMQIIGSLKETLHKILIQGEFDEYENEKQMHCNARFAGMVDELSKDLHARLNFSENFLVEEMQVLEEANGIRLPHLLPQLVFRSLIQRKVNGVSDLPVSFVNKVWGYLEIVCGRVLMDRCGNYPQLLPLMSKATQNVIDKMKARFNKRVVEMIEMEMITDYTCDPDFITSYNKLMGHRDQFLYAVSKGQSYTMNEEGYGHGTINTTHLGRVSANTRDQAFDLKMRISAYWKIVLKRMVDCLALQMRLFMYKLVNKDMEVEMANEVVACGGGLEKMLDEPPSLARKRARLQSSISLLQESKNIIEHVMDVVMVKEPF</sequence>
<dbReference type="GO" id="GO:0003924">
    <property type="term" value="F:GTPase activity"/>
    <property type="evidence" value="ECO:0007669"/>
    <property type="project" value="InterPro"/>
</dbReference>
<dbReference type="Pfam" id="PF00350">
    <property type="entry name" value="Dynamin_N"/>
    <property type="match status" value="1"/>
</dbReference>
<keyword evidence="8" id="KW-1185">Reference proteome</keyword>
<dbReference type="InterPro" id="IPR000375">
    <property type="entry name" value="Dynamin_stalk"/>
</dbReference>
<dbReference type="PANTHER" id="PTHR11566">
    <property type="entry name" value="DYNAMIN"/>
    <property type="match status" value="1"/>
</dbReference>
<dbReference type="OrthoDB" id="5061070at2759"/>
<dbReference type="PRINTS" id="PR00195">
    <property type="entry name" value="DYNAMIN"/>
</dbReference>
<dbReference type="SMART" id="SM00053">
    <property type="entry name" value="DYNc"/>
    <property type="match status" value="1"/>
</dbReference>
<dbReference type="FunFam" id="3.40.50.300:FF:001237">
    <property type="entry name" value="Dynamin-related protein 4C"/>
    <property type="match status" value="1"/>
</dbReference>
<dbReference type="InterPro" id="IPR003130">
    <property type="entry name" value="GED"/>
</dbReference>